<dbReference type="GO" id="GO:0016757">
    <property type="term" value="F:glycosyltransferase activity"/>
    <property type="evidence" value="ECO:0007669"/>
    <property type="project" value="UniProtKB-KW"/>
</dbReference>
<dbReference type="InterPro" id="IPR028098">
    <property type="entry name" value="Glyco_trans_4-like_N"/>
</dbReference>
<dbReference type="Gene3D" id="3.40.50.2000">
    <property type="entry name" value="Glycogen Phosphorylase B"/>
    <property type="match status" value="1"/>
</dbReference>
<dbReference type="Pfam" id="PF13579">
    <property type="entry name" value="Glyco_trans_4_4"/>
    <property type="match status" value="1"/>
</dbReference>
<name>M5UAU1_9BACT</name>
<evidence type="ECO:0000313" key="4">
    <source>
        <dbReference type="Proteomes" id="UP000011885"/>
    </source>
</evidence>
<organism evidence="3 4">
    <name type="scientific">Rhodopirellula sallentina SM41</name>
    <dbReference type="NCBI Taxonomy" id="1263870"/>
    <lineage>
        <taxon>Bacteria</taxon>
        <taxon>Pseudomonadati</taxon>
        <taxon>Planctomycetota</taxon>
        <taxon>Planctomycetia</taxon>
        <taxon>Pirellulales</taxon>
        <taxon>Pirellulaceae</taxon>
        <taxon>Rhodopirellula</taxon>
    </lineage>
</organism>
<evidence type="ECO:0000259" key="1">
    <source>
        <dbReference type="Pfam" id="PF00534"/>
    </source>
</evidence>
<evidence type="ECO:0000313" key="3">
    <source>
        <dbReference type="EMBL" id="EMI53113.1"/>
    </source>
</evidence>
<dbReference type="InterPro" id="IPR050194">
    <property type="entry name" value="Glycosyltransferase_grp1"/>
</dbReference>
<dbReference type="Pfam" id="PF00534">
    <property type="entry name" value="Glycos_transf_1"/>
    <property type="match status" value="1"/>
</dbReference>
<dbReference type="AlphaFoldDB" id="M5UAU1"/>
<keyword evidence="3" id="KW-0808">Transferase</keyword>
<dbReference type="EMBL" id="ANOH01000381">
    <property type="protein sequence ID" value="EMI53113.1"/>
    <property type="molecule type" value="Genomic_DNA"/>
</dbReference>
<evidence type="ECO:0000259" key="2">
    <source>
        <dbReference type="Pfam" id="PF13579"/>
    </source>
</evidence>
<keyword evidence="4" id="KW-1185">Reference proteome</keyword>
<dbReference type="InterPro" id="IPR001296">
    <property type="entry name" value="Glyco_trans_1"/>
</dbReference>
<dbReference type="Proteomes" id="UP000011885">
    <property type="component" value="Unassembled WGS sequence"/>
</dbReference>
<reference evidence="3 4" key="1">
    <citation type="journal article" date="2013" name="Mar. Genomics">
        <title>Expression of sulfatases in Rhodopirellula baltica and the diversity of sulfatases in the genus Rhodopirellula.</title>
        <authorList>
            <person name="Wegner C.E."/>
            <person name="Richter-Heitmann T."/>
            <person name="Klindworth A."/>
            <person name="Klockow C."/>
            <person name="Richter M."/>
            <person name="Achstetter T."/>
            <person name="Glockner F.O."/>
            <person name="Harder J."/>
        </authorList>
    </citation>
    <scope>NUCLEOTIDE SEQUENCE [LARGE SCALE GENOMIC DNA]</scope>
    <source>
        <strain evidence="3 4">SM41</strain>
    </source>
</reference>
<comment type="caution">
    <text evidence="3">The sequence shown here is derived from an EMBL/GenBank/DDBJ whole genome shotgun (WGS) entry which is preliminary data.</text>
</comment>
<dbReference type="PANTHER" id="PTHR45947">
    <property type="entry name" value="SULFOQUINOVOSYL TRANSFERASE SQD2"/>
    <property type="match status" value="1"/>
</dbReference>
<gene>
    <name evidence="3" type="ORF">RSSM_05446</name>
</gene>
<accession>M5UAU1</accession>
<feature type="domain" description="Glycosyl transferase family 1" evidence="1">
    <location>
        <begin position="203"/>
        <end position="345"/>
    </location>
</feature>
<sequence length="401" mass="45048">MDPTMGGPCQGIRNLAPELDALGCANEIVCLDDPASSYLAEEKLTVHAIGKASGPWARHPGLVPWLGENLPRFDAVIIHGLWQYASYAVTKSMRQLRRDQTYTKLPRVYVMPHGMLDPWFQNEPSRRIKAYRNWVYWKLIEHRTISEATGVLFTCQKELELSRLPFCPYRPQQEINVGYGVAEPPARTDSMDQTFRDTCPQLGTQPFLLFLSRIHPKKGVDLLINAYARLAEQADAVKDFPALVIAGPTDSEYANNMQRNAASHQLLRNCQEPKEGPGIIFPGMLQGDAKWGAFYGCEAFVLPSHQENFGISVVEALACGKPVLISDQVNIFSDIEADGAAFISNDELPGVTNLLARWLSTQQRERIRLQDSAFKCYRKRYLPTAAAQKITKSIDQKWGHQ</sequence>
<keyword evidence="3" id="KW-0328">Glycosyltransferase</keyword>
<dbReference type="PANTHER" id="PTHR45947:SF3">
    <property type="entry name" value="SULFOQUINOVOSYL TRANSFERASE SQD2"/>
    <property type="match status" value="1"/>
</dbReference>
<dbReference type="PATRIC" id="fig|1263870.3.peg.5774"/>
<protein>
    <submittedName>
        <fullName evidence="3">Glycosyl transferase group 1</fullName>
        <ecNumber evidence="3">2.4.-.-</ecNumber>
    </submittedName>
</protein>
<feature type="domain" description="Glycosyltransferase subfamily 4-like N-terminal" evidence="2">
    <location>
        <begin position="6"/>
        <end position="163"/>
    </location>
</feature>
<proteinExistence type="predicted"/>
<dbReference type="SUPFAM" id="SSF53756">
    <property type="entry name" value="UDP-Glycosyltransferase/glycogen phosphorylase"/>
    <property type="match status" value="1"/>
</dbReference>
<dbReference type="EC" id="2.4.-.-" evidence="3"/>